<keyword evidence="2" id="KW-1185">Reference proteome</keyword>
<dbReference type="GO" id="GO:0008757">
    <property type="term" value="F:S-adenosylmethionine-dependent methyltransferase activity"/>
    <property type="evidence" value="ECO:0007669"/>
    <property type="project" value="InterPro"/>
</dbReference>
<accession>A0A6P8R928</accession>
<dbReference type="InterPro" id="IPR052356">
    <property type="entry name" value="Thiol_S-MT"/>
</dbReference>
<dbReference type="Gene3D" id="3.40.50.150">
    <property type="entry name" value="Vaccinia Virus protein VP39"/>
    <property type="match status" value="1"/>
</dbReference>
<dbReference type="PANTHER" id="PTHR45036:SF1">
    <property type="entry name" value="METHYLTRANSFERASE LIKE 7A"/>
    <property type="match status" value="1"/>
</dbReference>
<dbReference type="OrthoDB" id="416496at2759"/>
<dbReference type="Pfam" id="PF08241">
    <property type="entry name" value="Methyltransf_11"/>
    <property type="match status" value="1"/>
</dbReference>
<dbReference type="KEGG" id="gsh:117358082"/>
<evidence type="ECO:0000313" key="2">
    <source>
        <dbReference type="Proteomes" id="UP000515159"/>
    </source>
</evidence>
<dbReference type="GeneID" id="117358082"/>
<dbReference type="CDD" id="cd02440">
    <property type="entry name" value="AdoMet_MTases"/>
    <property type="match status" value="1"/>
</dbReference>
<sequence>MEFLILFFQLLSRLLILPIYLLDFLGFWRPLNKKIFPYVMEKIAITYNKKMHQYKKDLFSNLGDFASPSGEIVLLEIGCGSGANFQFYPRGCRVTCLDPNPNFQQFLSKSLAGNRYVQCDRFLVASGEEMSQVATASVDVVVCTLVLCSVADVDAVLGEIKRVLRPGGAYYFMEHVSADQASWCYCFQQLCRPNWQFLFDGCDLTRELWKNLEKAKFSKMNLRCVEAPLMKLISCHVIGYAVK</sequence>
<dbReference type="AlphaFoldDB" id="A0A6P8R928"/>
<dbReference type="InterPro" id="IPR029063">
    <property type="entry name" value="SAM-dependent_MTases_sf"/>
</dbReference>
<protein>
    <submittedName>
        <fullName evidence="3">Methyltransferase-like protein 7A</fullName>
    </submittedName>
</protein>
<evidence type="ECO:0000259" key="1">
    <source>
        <dbReference type="Pfam" id="PF08241"/>
    </source>
</evidence>
<dbReference type="InParanoid" id="A0A6P8R928"/>
<dbReference type="RefSeq" id="XP_033795431.1">
    <property type="nucleotide sequence ID" value="XM_033939540.1"/>
</dbReference>
<organism evidence="2 3">
    <name type="scientific">Geotrypetes seraphini</name>
    <name type="common">Gaboon caecilian</name>
    <name type="synonym">Caecilia seraphini</name>
    <dbReference type="NCBI Taxonomy" id="260995"/>
    <lineage>
        <taxon>Eukaryota</taxon>
        <taxon>Metazoa</taxon>
        <taxon>Chordata</taxon>
        <taxon>Craniata</taxon>
        <taxon>Vertebrata</taxon>
        <taxon>Euteleostomi</taxon>
        <taxon>Amphibia</taxon>
        <taxon>Gymnophiona</taxon>
        <taxon>Geotrypetes</taxon>
    </lineage>
</organism>
<dbReference type="PANTHER" id="PTHR45036">
    <property type="entry name" value="METHYLTRANSFERASE LIKE 7B"/>
    <property type="match status" value="1"/>
</dbReference>
<dbReference type="CTD" id="25840"/>
<feature type="domain" description="Methyltransferase type 11" evidence="1">
    <location>
        <begin position="75"/>
        <end position="172"/>
    </location>
</feature>
<proteinExistence type="predicted"/>
<dbReference type="SUPFAM" id="SSF53335">
    <property type="entry name" value="S-adenosyl-L-methionine-dependent methyltransferases"/>
    <property type="match status" value="1"/>
</dbReference>
<reference evidence="3" key="1">
    <citation type="submission" date="2025-08" db="UniProtKB">
        <authorList>
            <consortium name="RefSeq"/>
        </authorList>
    </citation>
    <scope>IDENTIFICATION</scope>
</reference>
<gene>
    <name evidence="3" type="primary">METTL7A</name>
</gene>
<evidence type="ECO:0000313" key="3">
    <source>
        <dbReference type="RefSeq" id="XP_033795431.1"/>
    </source>
</evidence>
<dbReference type="Proteomes" id="UP000515159">
    <property type="component" value="Chromosome 3"/>
</dbReference>
<dbReference type="InterPro" id="IPR013216">
    <property type="entry name" value="Methyltransf_11"/>
</dbReference>
<name>A0A6P8R928_GEOSA</name>